<keyword evidence="14" id="KW-0573">Peptidoglycan synthesis</keyword>
<feature type="transmembrane region" description="Helical" evidence="23">
    <location>
        <begin position="7"/>
        <end position="30"/>
    </location>
</feature>
<dbReference type="InterPro" id="IPR023346">
    <property type="entry name" value="Lysozyme-like_dom_sf"/>
</dbReference>
<sequence>MKKVFNYAIKVCISIFLFSTFLIFSAFWYFSYGLPDYKKLSNYEPSVLSRVYAESGELIGEFAIEKRLFIPFNSIPDKVINSFLSAEDKNFFDHPGIDAKGVTRAVIKNIDNILSNKRLEGASTITQQVAKNFLLTNEVSLKRKIKEAILAFRIEKAYSKKRILELYLNEIYLGKGTYGVASASLEYFNKSVKELNYNEAALLAALPKAPSKYNPYNSIEKATVRRNMVLKNLNDNGYISNNELQKFLKQKINLKKRKVFLIKEAKSYTEEVRRIVKTDYGFEKLYSEGLSISTPLDGKYQIAALNSLRFGIEKYDKRHGWRGPISNIFKDKNWKNVINDIKIDETLNWEIVQILKVDNYISEIKFIDTNKIAKMPFENLEWTRKKDFIDLFEIGDLIFVKKTKSNIWTLKQLPLVNGGIVVMDPHNGKVKALVGGYSFKSSEFNRVTQAKRQPGSAFKPIVYASALENGFLPNSLILDAPFVSEQGVGLKDWKPENYGKKFYGPSTLRKGIEKSRNLMTVRIAQKLGFDKISKTSVDLGVYENVPELLSVSLGSNETTLLKLTNAYCTFANGGKKITPILINRIQNRRGKTIYNSETRICEGCSVIKDDEDFFPIILDKYKQVISEQTAYQITSMLEGVIKRGTGKKLKNLNVPLAGKTGTTNEYLDAWFIGFTSDLAIGVYIGYDTPKSLGKFETGSKTALPIFKKFVESAIYKEDMKPFKIPENIYFFPVDYDTGEITSFSEAKAISESFKENSLKEINLKNLGLGKNYDKFKKFRRFY</sequence>
<dbReference type="InterPro" id="IPR031376">
    <property type="entry name" value="PCB_OB"/>
</dbReference>
<dbReference type="EMBL" id="UINC01001772">
    <property type="protein sequence ID" value="SUZ88502.1"/>
    <property type="molecule type" value="Genomic_DNA"/>
</dbReference>
<comment type="catalytic activity">
    <reaction evidence="20">
        <text>Preferential cleavage: (Ac)2-L-Lys-D-Ala-|-D-Ala. Also transpeptidation of peptidyl-alanyl moieties that are N-acyl substituents of D-alanine.</text>
        <dbReference type="EC" id="3.4.16.4"/>
    </reaction>
</comment>
<evidence type="ECO:0000256" key="21">
    <source>
        <dbReference type="ARBA" id="ARBA00044770"/>
    </source>
</evidence>
<evidence type="ECO:0000256" key="18">
    <source>
        <dbReference type="ARBA" id="ARBA00023268"/>
    </source>
</evidence>
<keyword evidence="12" id="KW-0133">Cell shape</keyword>
<evidence type="ECO:0000256" key="9">
    <source>
        <dbReference type="ARBA" id="ARBA00022679"/>
    </source>
</evidence>
<dbReference type="EC" id="2.4.99.28" evidence="21"/>
<evidence type="ECO:0000256" key="1">
    <source>
        <dbReference type="ARBA" id="ARBA00004249"/>
    </source>
</evidence>
<evidence type="ECO:0000256" key="15">
    <source>
        <dbReference type="ARBA" id="ARBA00022989"/>
    </source>
</evidence>
<evidence type="ECO:0000259" key="26">
    <source>
        <dbReference type="Pfam" id="PF17092"/>
    </source>
</evidence>
<dbReference type="GO" id="GO:0006508">
    <property type="term" value="P:proteolysis"/>
    <property type="evidence" value="ECO:0007669"/>
    <property type="project" value="UniProtKB-KW"/>
</dbReference>
<evidence type="ECO:0000256" key="14">
    <source>
        <dbReference type="ARBA" id="ARBA00022984"/>
    </source>
</evidence>
<evidence type="ECO:0000313" key="27">
    <source>
        <dbReference type="EMBL" id="SUZ88502.1"/>
    </source>
</evidence>
<dbReference type="GO" id="GO:0071555">
    <property type="term" value="P:cell wall organization"/>
    <property type="evidence" value="ECO:0007669"/>
    <property type="project" value="UniProtKB-KW"/>
</dbReference>
<keyword evidence="16 23" id="KW-0472">Membrane</keyword>
<dbReference type="GO" id="GO:0046677">
    <property type="term" value="P:response to antibiotic"/>
    <property type="evidence" value="ECO:0007669"/>
    <property type="project" value="UniProtKB-KW"/>
</dbReference>
<keyword evidence="5" id="KW-0997">Cell inner membrane</keyword>
<evidence type="ECO:0000256" key="17">
    <source>
        <dbReference type="ARBA" id="ARBA00023251"/>
    </source>
</evidence>
<dbReference type="PANTHER" id="PTHR32282:SF27">
    <property type="entry name" value="PENICILLIN-BINDING PROTEIN 1A"/>
    <property type="match status" value="1"/>
</dbReference>
<accession>A0A381R9Y2</accession>
<dbReference type="Gene3D" id="1.10.3810.10">
    <property type="entry name" value="Biosynthetic peptidoglycan transglycosylase-like"/>
    <property type="match status" value="1"/>
</dbReference>
<keyword evidence="11" id="KW-0378">Hydrolase</keyword>
<evidence type="ECO:0000256" key="19">
    <source>
        <dbReference type="ARBA" id="ARBA00023316"/>
    </source>
</evidence>
<evidence type="ECO:0000256" key="8">
    <source>
        <dbReference type="ARBA" id="ARBA00022676"/>
    </source>
</evidence>
<dbReference type="GO" id="GO:0009002">
    <property type="term" value="F:serine-type D-Ala-D-Ala carboxypeptidase activity"/>
    <property type="evidence" value="ECO:0007669"/>
    <property type="project" value="UniProtKB-EC"/>
</dbReference>
<evidence type="ECO:0000256" key="22">
    <source>
        <dbReference type="ARBA" id="ARBA00049902"/>
    </source>
</evidence>
<evidence type="ECO:0000256" key="10">
    <source>
        <dbReference type="ARBA" id="ARBA00022692"/>
    </source>
</evidence>
<dbReference type="SUPFAM" id="SSF56601">
    <property type="entry name" value="beta-lactamase/transpeptidase-like"/>
    <property type="match status" value="1"/>
</dbReference>
<reference evidence="27" key="1">
    <citation type="submission" date="2018-05" db="EMBL/GenBank/DDBJ databases">
        <authorList>
            <person name="Lanie J.A."/>
            <person name="Ng W.-L."/>
            <person name="Kazmierczak K.M."/>
            <person name="Andrzejewski T.M."/>
            <person name="Davidsen T.M."/>
            <person name="Wayne K.J."/>
            <person name="Tettelin H."/>
            <person name="Glass J.I."/>
            <person name="Rusch D."/>
            <person name="Podicherti R."/>
            <person name="Tsui H.-C.T."/>
            <person name="Winkler M.E."/>
        </authorList>
    </citation>
    <scope>NUCLEOTIDE SEQUENCE</scope>
</reference>
<dbReference type="NCBIfam" id="TIGR02074">
    <property type="entry name" value="PBP_1a_fam"/>
    <property type="match status" value="1"/>
</dbReference>
<dbReference type="FunFam" id="1.10.3810.10:FF:000003">
    <property type="entry name" value="Penicillin-binding protein 1a"/>
    <property type="match status" value="1"/>
</dbReference>
<keyword evidence="6" id="KW-0121">Carboxypeptidase</keyword>
<keyword evidence="10 23" id="KW-0812">Transmembrane</keyword>
<organism evidence="27">
    <name type="scientific">marine metagenome</name>
    <dbReference type="NCBI Taxonomy" id="408172"/>
    <lineage>
        <taxon>unclassified sequences</taxon>
        <taxon>metagenomes</taxon>
        <taxon>ecological metagenomes</taxon>
    </lineage>
</organism>
<comment type="catalytic activity">
    <reaction evidence="22">
        <text>[GlcNAc-(1-&gt;4)-Mur2Ac(oyl-L-Ala-gamma-D-Glu-L-Lys-D-Ala-D-Ala)](n)-di-trans,octa-cis-undecaprenyl diphosphate + beta-D-GlcNAc-(1-&gt;4)-Mur2Ac(oyl-L-Ala-gamma-D-Glu-L-Lys-D-Ala-D-Ala)-di-trans,octa-cis-undecaprenyl diphosphate = [GlcNAc-(1-&gt;4)-Mur2Ac(oyl-L-Ala-gamma-D-Glu-L-Lys-D-Ala-D-Ala)](n+1)-di-trans,octa-cis-undecaprenyl diphosphate + di-trans,octa-cis-undecaprenyl diphosphate + H(+)</text>
        <dbReference type="Rhea" id="RHEA:23708"/>
        <dbReference type="Rhea" id="RHEA-COMP:9602"/>
        <dbReference type="Rhea" id="RHEA-COMP:9603"/>
        <dbReference type="ChEBI" id="CHEBI:15378"/>
        <dbReference type="ChEBI" id="CHEBI:58405"/>
        <dbReference type="ChEBI" id="CHEBI:60033"/>
        <dbReference type="ChEBI" id="CHEBI:78435"/>
        <dbReference type="EC" id="2.4.99.28"/>
    </reaction>
</comment>
<evidence type="ECO:0000256" key="11">
    <source>
        <dbReference type="ARBA" id="ARBA00022801"/>
    </source>
</evidence>
<feature type="domain" description="Penicillin-binding protein transpeptidase" evidence="24">
    <location>
        <begin position="418"/>
        <end position="710"/>
    </location>
</feature>
<gene>
    <name evidence="27" type="ORF">METZ01_LOCUS41356</name>
</gene>
<keyword evidence="19" id="KW-0961">Cell wall biogenesis/degradation</keyword>
<dbReference type="SUPFAM" id="SSF53955">
    <property type="entry name" value="Lysozyme-like"/>
    <property type="match status" value="1"/>
</dbReference>
<keyword evidence="7" id="KW-0645">Protease</keyword>
<dbReference type="InterPro" id="IPR050396">
    <property type="entry name" value="Glycosyltr_51/Transpeptidase"/>
</dbReference>
<dbReference type="GO" id="GO:0008955">
    <property type="term" value="F:peptidoglycan glycosyltransferase activity"/>
    <property type="evidence" value="ECO:0007669"/>
    <property type="project" value="UniProtKB-EC"/>
</dbReference>
<keyword evidence="9" id="KW-0808">Transferase</keyword>
<proteinExistence type="predicted"/>
<evidence type="ECO:0000256" key="6">
    <source>
        <dbReference type="ARBA" id="ARBA00022645"/>
    </source>
</evidence>
<evidence type="ECO:0000256" key="5">
    <source>
        <dbReference type="ARBA" id="ARBA00022519"/>
    </source>
</evidence>
<evidence type="ECO:0000259" key="24">
    <source>
        <dbReference type="Pfam" id="PF00905"/>
    </source>
</evidence>
<keyword evidence="15 23" id="KW-1133">Transmembrane helix</keyword>
<dbReference type="GO" id="GO:0008658">
    <property type="term" value="F:penicillin binding"/>
    <property type="evidence" value="ECO:0007669"/>
    <property type="project" value="InterPro"/>
</dbReference>
<keyword evidence="13" id="KW-0735">Signal-anchor</keyword>
<evidence type="ECO:0000256" key="12">
    <source>
        <dbReference type="ARBA" id="ARBA00022960"/>
    </source>
</evidence>
<dbReference type="InterPro" id="IPR012338">
    <property type="entry name" value="Beta-lactam/transpept-like"/>
</dbReference>
<dbReference type="EC" id="3.4.16.4" evidence="2"/>
<dbReference type="Pfam" id="PF17092">
    <property type="entry name" value="PCB_OB"/>
    <property type="match status" value="1"/>
</dbReference>
<evidence type="ECO:0000256" key="2">
    <source>
        <dbReference type="ARBA" id="ARBA00012448"/>
    </source>
</evidence>
<dbReference type="Gene3D" id="3.40.710.10">
    <property type="entry name" value="DD-peptidase/beta-lactamase superfamily"/>
    <property type="match status" value="1"/>
</dbReference>
<protein>
    <recommendedName>
        <fullName evidence="3">Penicillin-binding protein 1A</fullName>
        <ecNumber evidence="21">2.4.99.28</ecNumber>
        <ecNumber evidence="2">3.4.16.4</ecNumber>
    </recommendedName>
</protein>
<keyword evidence="18" id="KW-0511">Multifunctional enzyme</keyword>
<evidence type="ECO:0000256" key="7">
    <source>
        <dbReference type="ARBA" id="ARBA00022670"/>
    </source>
</evidence>
<comment type="subcellular location">
    <subcellularLocation>
        <location evidence="1">Cell inner membrane</location>
        <topology evidence="1">Single-pass type II membrane protein</topology>
    </subcellularLocation>
</comment>
<evidence type="ECO:0000259" key="25">
    <source>
        <dbReference type="Pfam" id="PF00912"/>
    </source>
</evidence>
<keyword evidence="4" id="KW-1003">Cell membrane</keyword>
<dbReference type="GO" id="GO:0005886">
    <property type="term" value="C:plasma membrane"/>
    <property type="evidence" value="ECO:0007669"/>
    <property type="project" value="UniProtKB-SubCell"/>
</dbReference>
<feature type="domain" description="Glycosyl transferase family 51" evidence="25">
    <location>
        <begin position="56"/>
        <end position="233"/>
    </location>
</feature>
<dbReference type="GO" id="GO:0008360">
    <property type="term" value="P:regulation of cell shape"/>
    <property type="evidence" value="ECO:0007669"/>
    <property type="project" value="UniProtKB-KW"/>
</dbReference>
<dbReference type="InterPro" id="IPR036950">
    <property type="entry name" value="PBP_transglycosylase"/>
</dbReference>
<evidence type="ECO:0000256" key="4">
    <source>
        <dbReference type="ARBA" id="ARBA00022475"/>
    </source>
</evidence>
<dbReference type="GO" id="GO:0030288">
    <property type="term" value="C:outer membrane-bounded periplasmic space"/>
    <property type="evidence" value="ECO:0007669"/>
    <property type="project" value="TreeGrafter"/>
</dbReference>
<evidence type="ECO:0000256" key="3">
    <source>
        <dbReference type="ARBA" id="ARBA00018638"/>
    </source>
</evidence>
<dbReference type="InterPro" id="IPR001264">
    <property type="entry name" value="Glyco_trans_51"/>
</dbReference>
<keyword evidence="17" id="KW-0046">Antibiotic resistance</keyword>
<dbReference type="PANTHER" id="PTHR32282">
    <property type="entry name" value="BINDING PROTEIN TRANSPEPTIDASE, PUTATIVE-RELATED"/>
    <property type="match status" value="1"/>
</dbReference>
<dbReference type="GO" id="GO:0009252">
    <property type="term" value="P:peptidoglycan biosynthetic process"/>
    <property type="evidence" value="ECO:0007669"/>
    <property type="project" value="UniProtKB-KW"/>
</dbReference>
<evidence type="ECO:0000256" key="16">
    <source>
        <dbReference type="ARBA" id="ARBA00023136"/>
    </source>
</evidence>
<name>A0A381R9Y2_9ZZZZ</name>
<dbReference type="AlphaFoldDB" id="A0A381R9Y2"/>
<keyword evidence="8" id="KW-0328">Glycosyltransferase</keyword>
<evidence type="ECO:0000256" key="23">
    <source>
        <dbReference type="SAM" id="Phobius"/>
    </source>
</evidence>
<evidence type="ECO:0000256" key="20">
    <source>
        <dbReference type="ARBA" id="ARBA00034000"/>
    </source>
</evidence>
<dbReference type="InterPro" id="IPR001460">
    <property type="entry name" value="PCN-bd_Tpept"/>
</dbReference>
<feature type="domain" description="Penicillin-binding protein OB-like" evidence="26">
    <location>
        <begin position="321"/>
        <end position="416"/>
    </location>
</feature>
<dbReference type="Pfam" id="PF00905">
    <property type="entry name" value="Transpeptidase"/>
    <property type="match status" value="1"/>
</dbReference>
<evidence type="ECO:0000256" key="13">
    <source>
        <dbReference type="ARBA" id="ARBA00022968"/>
    </source>
</evidence>
<dbReference type="Pfam" id="PF00912">
    <property type="entry name" value="Transgly"/>
    <property type="match status" value="1"/>
</dbReference>